<feature type="region of interest" description="Disordered" evidence="5">
    <location>
        <begin position="440"/>
        <end position="464"/>
    </location>
</feature>
<dbReference type="Pfam" id="PF08623">
    <property type="entry name" value="TIP120"/>
    <property type="match status" value="1"/>
</dbReference>
<keyword evidence="8" id="KW-1185">Reference proteome</keyword>
<evidence type="ECO:0000256" key="5">
    <source>
        <dbReference type="SAM" id="MobiDB-lite"/>
    </source>
</evidence>
<protein>
    <submittedName>
        <fullName evidence="7">Armadillo-type protein</fullName>
    </submittedName>
</protein>
<accession>A0A1X2IT09</accession>
<comment type="caution">
    <text evidence="7">The sequence shown here is derived from an EMBL/GenBank/DDBJ whole genome shotgun (WGS) entry which is preliminary data.</text>
</comment>
<dbReference type="InterPro" id="IPR016024">
    <property type="entry name" value="ARM-type_fold"/>
</dbReference>
<name>A0A1X2IT09_9FUNG</name>
<dbReference type="EMBL" id="MCGE01000005">
    <property type="protein sequence ID" value="ORZ21670.1"/>
    <property type="molecule type" value="Genomic_DNA"/>
</dbReference>
<evidence type="ECO:0000256" key="3">
    <source>
        <dbReference type="ARBA" id="ARBA00022786"/>
    </source>
</evidence>
<dbReference type="Gene3D" id="1.25.10.10">
    <property type="entry name" value="Leucine-rich Repeat Variant"/>
    <property type="match status" value="1"/>
</dbReference>
<evidence type="ECO:0000256" key="2">
    <source>
        <dbReference type="ARBA" id="ARBA00022737"/>
    </source>
</evidence>
<dbReference type="SUPFAM" id="SSF48371">
    <property type="entry name" value="ARM repeat"/>
    <property type="match status" value="1"/>
</dbReference>
<reference evidence="7 8" key="1">
    <citation type="submission" date="2016-07" db="EMBL/GenBank/DDBJ databases">
        <title>Pervasive Adenine N6-methylation of Active Genes in Fungi.</title>
        <authorList>
            <consortium name="DOE Joint Genome Institute"/>
            <person name="Mondo S.J."/>
            <person name="Dannebaum R.O."/>
            <person name="Kuo R.C."/>
            <person name="Labutti K."/>
            <person name="Haridas S."/>
            <person name="Kuo A."/>
            <person name="Salamov A."/>
            <person name="Ahrendt S.R."/>
            <person name="Lipzen A."/>
            <person name="Sullivan W."/>
            <person name="Andreopoulos W.B."/>
            <person name="Clum A."/>
            <person name="Lindquist E."/>
            <person name="Daum C."/>
            <person name="Ramamoorthy G.K."/>
            <person name="Gryganskyi A."/>
            <person name="Culley D."/>
            <person name="Magnuson J.K."/>
            <person name="James T.Y."/>
            <person name="O'Malley M.A."/>
            <person name="Stajich J.E."/>
            <person name="Spatafora J.W."/>
            <person name="Visel A."/>
            <person name="Grigoriev I.V."/>
        </authorList>
    </citation>
    <scope>NUCLEOTIDE SEQUENCE [LARGE SCALE GENOMIC DNA]</scope>
    <source>
        <strain evidence="7 8">NRRL 1336</strain>
    </source>
</reference>
<dbReference type="STRING" id="90262.A0A1X2IT09"/>
<dbReference type="PROSITE" id="PS50077">
    <property type="entry name" value="HEAT_REPEAT"/>
    <property type="match status" value="1"/>
</dbReference>
<feature type="region of interest" description="Disordered" evidence="5">
    <location>
        <begin position="315"/>
        <end position="342"/>
    </location>
</feature>
<evidence type="ECO:0000313" key="7">
    <source>
        <dbReference type="EMBL" id="ORZ21670.1"/>
    </source>
</evidence>
<comment type="similarity">
    <text evidence="1">Belongs to the CAND family.</text>
</comment>
<dbReference type="InterPro" id="IPR021133">
    <property type="entry name" value="HEAT_type_2"/>
</dbReference>
<dbReference type="Proteomes" id="UP000193560">
    <property type="component" value="Unassembled WGS sequence"/>
</dbReference>
<gene>
    <name evidence="7" type="ORF">BCR42DRAFT_408044</name>
</gene>
<dbReference type="OrthoDB" id="6260732at2759"/>
<keyword evidence="2" id="KW-0677">Repeat</keyword>
<proteinExistence type="inferred from homology"/>
<dbReference type="InterPro" id="IPR039852">
    <property type="entry name" value="CAND1/CAND2"/>
</dbReference>
<feature type="repeat" description="HEAT" evidence="4">
    <location>
        <begin position="50"/>
        <end position="87"/>
    </location>
</feature>
<sequence length="1302" mass="145301">MAESSAYMVANLLEKMDSEDRDFRYMALNDLMNELEKNTFANDSMIEAKVVAAVLKLMADKNTEVQNLAVKCLAPLVKQIREEHMLNILNNLCQFAAQHKNEELRGIASIGLKTVVFEVDINRGSRVCATIIPQLLQILGNTDGDYEMQMDTLEILADAISRFGSQIPKKQQSSIQNTLLPFLSHPRTTIRKRTTFALGYLVVHVDDALFDSTLAYVLDGFEKNRNSSDKLRTIVQATGVLSRYSPSRLGKHLAEIVPIVTKYAEQADEDDELREICLQTLEYFVIRCPTEIAICIDQLITIGLEYLKYDPNFADNDDDDNDMMEEDDEYDDTDEYGDMGDYSDDDDDMSWKVRRSATKLLTSIIETRCDLLLQLYNTVAPALINRFSEREESVRADVLHAFIVLLRQTKIYIGDNGSSELGNEFDLEFNDYGSGERMDILTSTSPTPSTASATADATEGPKQQLRKQVPELCRALSKQLSAKSTQTRQIGFHLLRVVISVLQGGLDNEISLFVPVIESSLSSSTSDQQHMAMSSNLKIEILSFLRAFLLTHSANVTQPYLHQLCPAIINSISDQFYKITSEAFLVSIELIKAIRPIQRNSNDATQYDIAPMNQGFAGYIMEIYKLTLKILGTNNADQEVKERSIMCLGALLSQVGDVLQSEQHNVWNVLLERLQNEVTRLITVRTLTIVSQSPVIAGEDLERCVPTAVNDISLLLRKSNRALRIASLECLDKLVKRFGDKITEESYQRLLVEVRPLISDSDLHLLPLALQLVESITAVRSTSVNDVKSIILPSLFGLIQSPLLQGAALRSLLKLFGALGRASPADYETFVKSLVDPLLSTHATGVSAGGVAAVSNKQAASTVAQCVAVLAVNTEKGNRDSTVRIFQNYIKDTSSNNSIRYLSLLTLGEIGHRIDLSYLGSIHEEILVLFETQSEEVKFAASFALGNLTVGNIGKYFPLIVSQIKEQPKRRFLLLHALKEVITRCDYQTSRDALGEASDDIWMLLLESSEVDQEEGTRSVVGECLGKLALTNSSKYLPQLQTRLSSTSPQVRSTVATAFKYIVVDPAQTSDDMLKPIVTQLLTLLTDSDINVRRLALLTINSALHRKAYLIRDILPSLLPALYQETIVKEELIHTVEMGPFKHKVDDGLEIRKAAYECLYTLLSTCLDKIDIHGYLDCVQIGLNDQHDIKMLVYLMLSRLGKVASTAVSQKLDNFVAPMKATLDFKIRSNAVKQEIEKNQELVRATVRCIVALSDLAETGNSPKFEQFVEEVRSGPHADEYKFTALEVSKRESRTGDYMDLS</sequence>
<evidence type="ECO:0000313" key="8">
    <source>
        <dbReference type="Proteomes" id="UP000193560"/>
    </source>
</evidence>
<feature type="compositionally biased region" description="Low complexity" evidence="5">
    <location>
        <begin position="442"/>
        <end position="458"/>
    </location>
</feature>
<evidence type="ECO:0000259" key="6">
    <source>
        <dbReference type="Pfam" id="PF08623"/>
    </source>
</evidence>
<organism evidence="7 8">
    <name type="scientific">Absidia repens</name>
    <dbReference type="NCBI Taxonomy" id="90262"/>
    <lineage>
        <taxon>Eukaryota</taxon>
        <taxon>Fungi</taxon>
        <taxon>Fungi incertae sedis</taxon>
        <taxon>Mucoromycota</taxon>
        <taxon>Mucoromycotina</taxon>
        <taxon>Mucoromycetes</taxon>
        <taxon>Mucorales</taxon>
        <taxon>Cunninghamellaceae</taxon>
        <taxon>Absidia</taxon>
    </lineage>
</organism>
<dbReference type="InterPro" id="IPR011989">
    <property type="entry name" value="ARM-like"/>
</dbReference>
<feature type="domain" description="TATA-binding protein interacting (TIP20)" evidence="6">
    <location>
        <begin position="1110"/>
        <end position="1272"/>
    </location>
</feature>
<evidence type="ECO:0000256" key="1">
    <source>
        <dbReference type="ARBA" id="ARBA00007657"/>
    </source>
</evidence>
<dbReference type="GO" id="GO:0010265">
    <property type="term" value="P:SCF complex assembly"/>
    <property type="evidence" value="ECO:0007669"/>
    <property type="project" value="InterPro"/>
</dbReference>
<dbReference type="PANTHER" id="PTHR12696">
    <property type="entry name" value="TIP120"/>
    <property type="match status" value="1"/>
</dbReference>
<dbReference type="InterPro" id="IPR013932">
    <property type="entry name" value="TATA-bd_TIP120"/>
</dbReference>
<dbReference type="Pfam" id="PF25782">
    <property type="entry name" value="TPR_CAND1"/>
    <property type="match status" value="1"/>
</dbReference>
<keyword evidence="3" id="KW-0833">Ubl conjugation pathway</keyword>
<evidence type="ECO:0000256" key="4">
    <source>
        <dbReference type="PROSITE-ProRule" id="PRU00103"/>
    </source>
</evidence>